<feature type="domain" description="Zn(2)-C6 fungal-type" evidence="5">
    <location>
        <begin position="6"/>
        <end position="51"/>
    </location>
</feature>
<keyword evidence="3" id="KW-0804">Transcription</keyword>
<reference evidence="6 7" key="1">
    <citation type="submission" date="2024-07" db="EMBL/GenBank/DDBJ databases">
        <title>Section-level genome sequencing and comparative genomics of Aspergillus sections Usti and Cavernicolus.</title>
        <authorList>
            <consortium name="Lawrence Berkeley National Laboratory"/>
            <person name="Nybo J.L."/>
            <person name="Vesth T.C."/>
            <person name="Theobald S."/>
            <person name="Frisvad J.C."/>
            <person name="Larsen T.O."/>
            <person name="Kjaerboelling I."/>
            <person name="Rothschild-Mancinelli K."/>
            <person name="Lyhne E.K."/>
            <person name="Kogle M.E."/>
            <person name="Barry K."/>
            <person name="Clum A."/>
            <person name="Na H."/>
            <person name="Ledsgaard L."/>
            <person name="Lin J."/>
            <person name="Lipzen A."/>
            <person name="Kuo A."/>
            <person name="Riley R."/>
            <person name="Mondo S."/>
            <person name="Labutti K."/>
            <person name="Haridas S."/>
            <person name="Pangalinan J."/>
            <person name="Salamov A.A."/>
            <person name="Simmons B.A."/>
            <person name="Magnuson J.K."/>
            <person name="Chen J."/>
            <person name="Drula E."/>
            <person name="Henrissat B."/>
            <person name="Wiebenga A."/>
            <person name="Lubbers R.J."/>
            <person name="Gomes A.C."/>
            <person name="Makela M.R."/>
            <person name="Stajich J."/>
            <person name="Grigoriev I.V."/>
            <person name="Mortensen U.H."/>
            <person name="De Vries R.P."/>
            <person name="Baker S.E."/>
            <person name="Andersen M.R."/>
        </authorList>
    </citation>
    <scope>NUCLEOTIDE SEQUENCE [LARGE SCALE GENOMIC DNA]</scope>
    <source>
        <strain evidence="6 7">CBS 588.65</strain>
    </source>
</reference>
<dbReference type="SUPFAM" id="SSF57701">
    <property type="entry name" value="Zn2/Cys6 DNA-binding domain"/>
    <property type="match status" value="1"/>
</dbReference>
<proteinExistence type="predicted"/>
<dbReference type="Pfam" id="PF00172">
    <property type="entry name" value="Zn_clus"/>
    <property type="match status" value="1"/>
</dbReference>
<comment type="caution">
    <text evidence="6">The sequence shown here is derived from an EMBL/GenBank/DDBJ whole genome shotgun (WGS) entry which is preliminary data.</text>
</comment>
<sequence>MQSKAPSRRHSCVRCIQLKVKCVPVENGRCQRCARLNRPCAFPDGSRRNTSIRNSHIDIIQHQVDTLVAQLRPDKVSYFEPMCTPLPLRKEDHLNSFD</sequence>
<organism evidence="6 7">
    <name type="scientific">Aspergillus granulosus</name>
    <dbReference type="NCBI Taxonomy" id="176169"/>
    <lineage>
        <taxon>Eukaryota</taxon>
        <taxon>Fungi</taxon>
        <taxon>Dikarya</taxon>
        <taxon>Ascomycota</taxon>
        <taxon>Pezizomycotina</taxon>
        <taxon>Eurotiomycetes</taxon>
        <taxon>Eurotiomycetidae</taxon>
        <taxon>Eurotiales</taxon>
        <taxon>Aspergillaceae</taxon>
        <taxon>Aspergillus</taxon>
        <taxon>Aspergillus subgen. Nidulantes</taxon>
    </lineage>
</organism>
<evidence type="ECO:0000313" key="7">
    <source>
        <dbReference type="Proteomes" id="UP001610334"/>
    </source>
</evidence>
<dbReference type="InterPro" id="IPR036864">
    <property type="entry name" value="Zn2-C6_fun-type_DNA-bd_sf"/>
</dbReference>
<name>A0ABR4GST5_9EURO</name>
<evidence type="ECO:0000259" key="5">
    <source>
        <dbReference type="SMART" id="SM00066"/>
    </source>
</evidence>
<gene>
    <name evidence="6" type="ORF">BJX63DRAFT_415841</name>
</gene>
<dbReference type="Gene3D" id="4.10.240.10">
    <property type="entry name" value="Zn(2)-C6 fungal-type DNA-binding domain"/>
    <property type="match status" value="1"/>
</dbReference>
<evidence type="ECO:0000256" key="2">
    <source>
        <dbReference type="ARBA" id="ARBA00023125"/>
    </source>
</evidence>
<dbReference type="CDD" id="cd00067">
    <property type="entry name" value="GAL4"/>
    <property type="match status" value="1"/>
</dbReference>
<evidence type="ECO:0000256" key="4">
    <source>
        <dbReference type="ARBA" id="ARBA00023242"/>
    </source>
</evidence>
<keyword evidence="7" id="KW-1185">Reference proteome</keyword>
<keyword evidence="2" id="KW-0238">DNA-binding</keyword>
<dbReference type="InterPro" id="IPR001138">
    <property type="entry name" value="Zn2Cys6_DnaBD"/>
</dbReference>
<evidence type="ECO:0000256" key="1">
    <source>
        <dbReference type="ARBA" id="ARBA00023015"/>
    </source>
</evidence>
<keyword evidence="4" id="KW-0539">Nucleus</keyword>
<keyword evidence="1" id="KW-0805">Transcription regulation</keyword>
<evidence type="ECO:0000313" key="6">
    <source>
        <dbReference type="EMBL" id="KAL2802134.1"/>
    </source>
</evidence>
<dbReference type="EMBL" id="JBFXLT010000207">
    <property type="protein sequence ID" value="KAL2802134.1"/>
    <property type="molecule type" value="Genomic_DNA"/>
</dbReference>
<dbReference type="Proteomes" id="UP001610334">
    <property type="component" value="Unassembled WGS sequence"/>
</dbReference>
<dbReference type="SMART" id="SM00066">
    <property type="entry name" value="GAL4"/>
    <property type="match status" value="1"/>
</dbReference>
<protein>
    <recommendedName>
        <fullName evidence="5">Zn(2)-C6 fungal-type domain-containing protein</fullName>
    </recommendedName>
</protein>
<evidence type="ECO:0000256" key="3">
    <source>
        <dbReference type="ARBA" id="ARBA00023163"/>
    </source>
</evidence>
<accession>A0ABR4GST5</accession>